<proteinExistence type="predicted"/>
<comment type="caution">
    <text evidence="1">The sequence shown here is derived from an EMBL/GenBank/DDBJ whole genome shotgun (WGS) entry which is preliminary data.</text>
</comment>
<evidence type="ECO:0000313" key="2">
    <source>
        <dbReference type="Proteomes" id="UP000429607"/>
    </source>
</evidence>
<evidence type="ECO:0000313" key="1">
    <source>
        <dbReference type="EMBL" id="KAE9042830.1"/>
    </source>
</evidence>
<dbReference type="Proteomes" id="UP000429607">
    <property type="component" value="Unassembled WGS sequence"/>
</dbReference>
<sequence>MVTAQARIQPVIALHAVGAASKTQPVPKSGTLQPVLKYAKQPVLKLVTPLVPKSETPFVPKSETLQPVLKYDTLQPVLKTRSSQCSS</sequence>
<protein>
    <submittedName>
        <fullName evidence="1">Uncharacterized protein</fullName>
    </submittedName>
</protein>
<gene>
    <name evidence="1" type="ORF">PR001_g6044</name>
</gene>
<dbReference type="AlphaFoldDB" id="A0A6A3NNP4"/>
<name>A0A6A3NNP4_9STRA</name>
<organism evidence="1 2">
    <name type="scientific">Phytophthora rubi</name>
    <dbReference type="NCBI Taxonomy" id="129364"/>
    <lineage>
        <taxon>Eukaryota</taxon>
        <taxon>Sar</taxon>
        <taxon>Stramenopiles</taxon>
        <taxon>Oomycota</taxon>
        <taxon>Peronosporomycetes</taxon>
        <taxon>Peronosporales</taxon>
        <taxon>Peronosporaceae</taxon>
        <taxon>Phytophthora</taxon>
    </lineage>
</organism>
<accession>A0A6A3NNP4</accession>
<reference evidence="1 2" key="1">
    <citation type="submission" date="2018-09" db="EMBL/GenBank/DDBJ databases">
        <title>Genomic investigation of the strawberry pathogen Phytophthora fragariae indicates pathogenicity is determined by transcriptional variation in three key races.</title>
        <authorList>
            <person name="Adams T.M."/>
            <person name="Armitage A.D."/>
            <person name="Sobczyk M.K."/>
            <person name="Bates H.J."/>
            <person name="Dunwell J.M."/>
            <person name="Nellist C.F."/>
            <person name="Harrison R.J."/>
        </authorList>
    </citation>
    <scope>NUCLEOTIDE SEQUENCE [LARGE SCALE GENOMIC DNA]</scope>
    <source>
        <strain evidence="1 2">SCRP249</strain>
    </source>
</reference>
<dbReference type="EMBL" id="QXFV01000278">
    <property type="protein sequence ID" value="KAE9042830.1"/>
    <property type="molecule type" value="Genomic_DNA"/>
</dbReference>